<proteinExistence type="predicted"/>
<evidence type="ECO:0000313" key="1">
    <source>
        <dbReference type="EMBL" id="CAK8689937.1"/>
    </source>
</evidence>
<accession>A0ABP0GEV4</accession>
<keyword evidence="2" id="KW-1185">Reference proteome</keyword>
<name>A0ABP0GEV4_CLALP</name>
<sequence length="93" mass="10501">MPRAGPPTKEVARPCLRSISPYGCDIIALDVIREGKRQADWESWVKSAALPRETRYFKEVITDHFGLKHAVFGQLGIKDSFCDTFVVMGPHRV</sequence>
<dbReference type="EMBL" id="CAWYQH010000110">
    <property type="protein sequence ID" value="CAK8689937.1"/>
    <property type="molecule type" value="Genomic_DNA"/>
</dbReference>
<protein>
    <submittedName>
        <fullName evidence="1">Uncharacterized protein</fullName>
    </submittedName>
</protein>
<gene>
    <name evidence="1" type="ORF">CVLEPA_LOCUS22589</name>
</gene>
<evidence type="ECO:0000313" key="2">
    <source>
        <dbReference type="Proteomes" id="UP001642483"/>
    </source>
</evidence>
<comment type="caution">
    <text evidence="1">The sequence shown here is derived from an EMBL/GenBank/DDBJ whole genome shotgun (WGS) entry which is preliminary data.</text>
</comment>
<reference evidence="1 2" key="1">
    <citation type="submission" date="2024-02" db="EMBL/GenBank/DDBJ databases">
        <authorList>
            <person name="Daric V."/>
            <person name="Darras S."/>
        </authorList>
    </citation>
    <scope>NUCLEOTIDE SEQUENCE [LARGE SCALE GENOMIC DNA]</scope>
</reference>
<dbReference type="Proteomes" id="UP001642483">
    <property type="component" value="Unassembled WGS sequence"/>
</dbReference>
<organism evidence="1 2">
    <name type="scientific">Clavelina lepadiformis</name>
    <name type="common">Light-bulb sea squirt</name>
    <name type="synonym">Ascidia lepadiformis</name>
    <dbReference type="NCBI Taxonomy" id="159417"/>
    <lineage>
        <taxon>Eukaryota</taxon>
        <taxon>Metazoa</taxon>
        <taxon>Chordata</taxon>
        <taxon>Tunicata</taxon>
        <taxon>Ascidiacea</taxon>
        <taxon>Aplousobranchia</taxon>
        <taxon>Clavelinidae</taxon>
        <taxon>Clavelina</taxon>
    </lineage>
</organism>